<organism evidence="1 2">
    <name type="scientific">Segatella copri</name>
    <dbReference type="NCBI Taxonomy" id="165179"/>
    <lineage>
        <taxon>Bacteria</taxon>
        <taxon>Pseudomonadati</taxon>
        <taxon>Bacteroidota</taxon>
        <taxon>Bacteroidia</taxon>
        <taxon>Bacteroidales</taxon>
        <taxon>Prevotellaceae</taxon>
        <taxon>Segatella</taxon>
    </lineage>
</organism>
<dbReference type="RefSeq" id="WP_254971858.1">
    <property type="nucleotide sequence ID" value="NZ_JANDWU010000072.1"/>
</dbReference>
<reference evidence="1" key="1">
    <citation type="submission" date="2022-07" db="EMBL/GenBank/DDBJ databases">
        <title>Prevotella copri.</title>
        <authorList>
            <person name="Yang C."/>
        </authorList>
    </citation>
    <scope>NUCLEOTIDE SEQUENCE</scope>
    <source>
        <strain evidence="1">HF1805</strain>
    </source>
</reference>
<comment type="caution">
    <text evidence="1">The sequence shown here is derived from an EMBL/GenBank/DDBJ whole genome shotgun (WGS) entry which is preliminary data.</text>
</comment>
<sequence length="192" mass="22541">MAEHNIQQLNRFKIERENTIQFPLRKMLKDSISEYILSDIQNVNVKLWKELSCISKVNNKDDIKRLKHFVKNNKSNLPSMLYDELKSAVKEIAEDFEWVCSKDGQIIMKIEDWIENARLRLGKEYPDVLIYIGRSFVNPKELIIGGVVNDDDEQKLFENYFNSQNPPVPIHFKIIVQNPQIRNLLGFVGFCL</sequence>
<protein>
    <submittedName>
        <fullName evidence="1">Uncharacterized protein</fullName>
    </submittedName>
</protein>
<accession>A0AAW5ICU6</accession>
<dbReference type="EMBL" id="JANDWU010000072">
    <property type="protein sequence ID" value="MCP9550959.1"/>
    <property type="molecule type" value="Genomic_DNA"/>
</dbReference>
<gene>
    <name evidence="1" type="ORF">NNC68_16055</name>
</gene>
<dbReference type="Proteomes" id="UP001205506">
    <property type="component" value="Unassembled WGS sequence"/>
</dbReference>
<name>A0AAW5ICU6_9BACT</name>
<dbReference type="AlphaFoldDB" id="A0AAW5ICU6"/>
<evidence type="ECO:0000313" key="2">
    <source>
        <dbReference type="Proteomes" id="UP001205506"/>
    </source>
</evidence>
<proteinExistence type="predicted"/>
<evidence type="ECO:0000313" key="1">
    <source>
        <dbReference type="EMBL" id="MCP9550959.1"/>
    </source>
</evidence>